<sequence length="156" mass="16535">MSSGDSAEQRLQLNQATSGGAGGGQEALASSASDKQRAAKFMEQHLLPDTQTASRLTEGGGHVQPPLAGPGVSRSSLLKPDTGLKGLSAWATEEGLSEAMALWQAQANRLMSRLNQELSALRGTNTLFQGQDHAIGAQFDSTSTAQRPFRSRINEW</sequence>
<evidence type="ECO:0000256" key="1">
    <source>
        <dbReference type="SAM" id="MobiDB-lite"/>
    </source>
</evidence>
<keyword evidence="3" id="KW-1185">Reference proteome</keyword>
<dbReference type="EMBL" id="BMUT01000002">
    <property type="protein sequence ID" value="GGX68642.1"/>
    <property type="molecule type" value="Genomic_DNA"/>
</dbReference>
<protein>
    <submittedName>
        <fullName evidence="2">Uncharacterized protein</fullName>
    </submittedName>
</protein>
<comment type="caution">
    <text evidence="2">The sequence shown here is derived from an EMBL/GenBank/DDBJ whole genome shotgun (WGS) entry which is preliminary data.</text>
</comment>
<dbReference type="Proteomes" id="UP000659223">
    <property type="component" value="Unassembled WGS sequence"/>
</dbReference>
<evidence type="ECO:0000313" key="3">
    <source>
        <dbReference type="Proteomes" id="UP000659223"/>
    </source>
</evidence>
<gene>
    <name evidence="2" type="ORF">GCM10010324_11790</name>
</gene>
<accession>A0ABQ2Y6U5</accession>
<feature type="compositionally biased region" description="Polar residues" evidence="1">
    <location>
        <begin position="1"/>
        <end position="18"/>
    </location>
</feature>
<reference evidence="3" key="1">
    <citation type="journal article" date="2019" name="Int. J. Syst. Evol. Microbiol.">
        <title>The Global Catalogue of Microorganisms (GCM) 10K type strain sequencing project: providing services to taxonomists for standard genome sequencing and annotation.</title>
        <authorList>
            <consortium name="The Broad Institute Genomics Platform"/>
            <consortium name="The Broad Institute Genome Sequencing Center for Infectious Disease"/>
            <person name="Wu L."/>
            <person name="Ma J."/>
        </authorList>
    </citation>
    <scope>NUCLEOTIDE SEQUENCE [LARGE SCALE GENOMIC DNA]</scope>
    <source>
        <strain evidence="3">JCM 4586</strain>
    </source>
</reference>
<feature type="region of interest" description="Disordered" evidence="1">
    <location>
        <begin position="1"/>
        <end position="79"/>
    </location>
</feature>
<feature type="compositionally biased region" description="Basic and acidic residues" evidence="1">
    <location>
        <begin position="34"/>
        <end position="43"/>
    </location>
</feature>
<proteinExistence type="predicted"/>
<organism evidence="2 3">
    <name type="scientific">Streptomyces hiroshimensis</name>
    <dbReference type="NCBI Taxonomy" id="66424"/>
    <lineage>
        <taxon>Bacteria</taxon>
        <taxon>Bacillati</taxon>
        <taxon>Actinomycetota</taxon>
        <taxon>Actinomycetes</taxon>
        <taxon>Kitasatosporales</taxon>
        <taxon>Streptomycetaceae</taxon>
        <taxon>Streptomyces</taxon>
    </lineage>
</organism>
<name>A0ABQ2Y6U5_9ACTN</name>
<evidence type="ECO:0000313" key="2">
    <source>
        <dbReference type="EMBL" id="GGX68642.1"/>
    </source>
</evidence>
<dbReference type="RefSeq" id="WP_229898839.1">
    <property type="nucleotide sequence ID" value="NZ_BMUT01000002.1"/>
</dbReference>